<feature type="region of interest" description="Disordered" evidence="1">
    <location>
        <begin position="1"/>
        <end position="68"/>
    </location>
</feature>
<reference evidence="2" key="1">
    <citation type="journal article" date="2019" name="bioRxiv">
        <title>The Genome of the Zebra Mussel, Dreissena polymorpha: A Resource for Invasive Species Research.</title>
        <authorList>
            <person name="McCartney M.A."/>
            <person name="Auch B."/>
            <person name="Kono T."/>
            <person name="Mallez S."/>
            <person name="Zhang Y."/>
            <person name="Obille A."/>
            <person name="Becker A."/>
            <person name="Abrahante J.E."/>
            <person name="Garbe J."/>
            <person name="Badalamenti J.P."/>
            <person name="Herman A."/>
            <person name="Mangelson H."/>
            <person name="Liachko I."/>
            <person name="Sullivan S."/>
            <person name="Sone E.D."/>
            <person name="Koren S."/>
            <person name="Silverstein K.A.T."/>
            <person name="Beckman K.B."/>
            <person name="Gohl D.M."/>
        </authorList>
    </citation>
    <scope>NUCLEOTIDE SEQUENCE</scope>
    <source>
        <strain evidence="2">Duluth1</strain>
        <tissue evidence="2">Whole animal</tissue>
    </source>
</reference>
<dbReference type="Proteomes" id="UP000828390">
    <property type="component" value="Unassembled WGS sequence"/>
</dbReference>
<dbReference type="EMBL" id="JAIWYP010000014">
    <property type="protein sequence ID" value="KAH3712956.1"/>
    <property type="molecule type" value="Genomic_DNA"/>
</dbReference>
<evidence type="ECO:0000256" key="1">
    <source>
        <dbReference type="SAM" id="MobiDB-lite"/>
    </source>
</evidence>
<gene>
    <name evidence="2" type="ORF">DPMN_072718</name>
</gene>
<sequence length="170" mass="18089">MPKANVKRKRATDSMMELAETMSKRRRQGKSVTDSGSSGAAPGPVPSSAEAVSGTSTHATESAPGSCIELVPDATAPKMPVGVEAYPGKEQVLSFDFDTNPIPIASVHNQLGLHVSPAIKHKIISGLYIDMASLLESQPGEQVHGLNLSQSGHFSLQNQYIQLKRGQTHF</sequence>
<accession>A0A9D4BXS8</accession>
<feature type="compositionally biased region" description="Low complexity" evidence="1">
    <location>
        <begin position="35"/>
        <end position="53"/>
    </location>
</feature>
<keyword evidence="3" id="KW-1185">Reference proteome</keyword>
<feature type="compositionally biased region" description="Basic residues" evidence="1">
    <location>
        <begin position="1"/>
        <end position="10"/>
    </location>
</feature>
<name>A0A9D4BXS8_DREPO</name>
<dbReference type="AlphaFoldDB" id="A0A9D4BXS8"/>
<evidence type="ECO:0000313" key="2">
    <source>
        <dbReference type="EMBL" id="KAH3712956.1"/>
    </source>
</evidence>
<proteinExistence type="predicted"/>
<comment type="caution">
    <text evidence="2">The sequence shown here is derived from an EMBL/GenBank/DDBJ whole genome shotgun (WGS) entry which is preliminary data.</text>
</comment>
<reference evidence="2" key="2">
    <citation type="submission" date="2020-11" db="EMBL/GenBank/DDBJ databases">
        <authorList>
            <person name="McCartney M.A."/>
            <person name="Auch B."/>
            <person name="Kono T."/>
            <person name="Mallez S."/>
            <person name="Becker A."/>
            <person name="Gohl D.M."/>
            <person name="Silverstein K.A.T."/>
            <person name="Koren S."/>
            <person name="Bechman K.B."/>
            <person name="Herman A."/>
            <person name="Abrahante J.E."/>
            <person name="Garbe J."/>
        </authorList>
    </citation>
    <scope>NUCLEOTIDE SEQUENCE</scope>
    <source>
        <strain evidence="2">Duluth1</strain>
        <tissue evidence="2">Whole animal</tissue>
    </source>
</reference>
<protein>
    <submittedName>
        <fullName evidence="2">Uncharacterized protein</fullName>
    </submittedName>
</protein>
<organism evidence="2 3">
    <name type="scientific">Dreissena polymorpha</name>
    <name type="common">Zebra mussel</name>
    <name type="synonym">Mytilus polymorpha</name>
    <dbReference type="NCBI Taxonomy" id="45954"/>
    <lineage>
        <taxon>Eukaryota</taxon>
        <taxon>Metazoa</taxon>
        <taxon>Spiralia</taxon>
        <taxon>Lophotrochozoa</taxon>
        <taxon>Mollusca</taxon>
        <taxon>Bivalvia</taxon>
        <taxon>Autobranchia</taxon>
        <taxon>Heteroconchia</taxon>
        <taxon>Euheterodonta</taxon>
        <taxon>Imparidentia</taxon>
        <taxon>Neoheterodontei</taxon>
        <taxon>Myida</taxon>
        <taxon>Dreissenoidea</taxon>
        <taxon>Dreissenidae</taxon>
        <taxon>Dreissena</taxon>
    </lineage>
</organism>
<evidence type="ECO:0000313" key="3">
    <source>
        <dbReference type="Proteomes" id="UP000828390"/>
    </source>
</evidence>